<feature type="region of interest" description="Disordered" evidence="1">
    <location>
        <begin position="339"/>
        <end position="369"/>
    </location>
</feature>
<feature type="compositionally biased region" description="Basic and acidic residues" evidence="1">
    <location>
        <begin position="354"/>
        <end position="365"/>
    </location>
</feature>
<organism evidence="2 3">
    <name type="scientific">Reticulomyxa filosa</name>
    <dbReference type="NCBI Taxonomy" id="46433"/>
    <lineage>
        <taxon>Eukaryota</taxon>
        <taxon>Sar</taxon>
        <taxon>Rhizaria</taxon>
        <taxon>Retaria</taxon>
        <taxon>Foraminifera</taxon>
        <taxon>Monothalamids</taxon>
        <taxon>Reticulomyxidae</taxon>
        <taxon>Reticulomyxa</taxon>
    </lineage>
</organism>
<gene>
    <name evidence="2" type="ORF">RFI_29330</name>
</gene>
<name>X6M2F2_RETFI</name>
<protein>
    <submittedName>
        <fullName evidence="2">Uncharacterized protein</fullName>
    </submittedName>
</protein>
<evidence type="ECO:0000256" key="1">
    <source>
        <dbReference type="SAM" id="MobiDB-lite"/>
    </source>
</evidence>
<feature type="compositionally biased region" description="Basic and acidic residues" evidence="1">
    <location>
        <begin position="30"/>
        <end position="46"/>
    </location>
</feature>
<accession>X6M2F2</accession>
<evidence type="ECO:0000313" key="2">
    <source>
        <dbReference type="EMBL" id="ETO08059.1"/>
    </source>
</evidence>
<feature type="compositionally biased region" description="Polar residues" evidence="1">
    <location>
        <begin position="79"/>
        <end position="91"/>
    </location>
</feature>
<evidence type="ECO:0000313" key="3">
    <source>
        <dbReference type="Proteomes" id="UP000023152"/>
    </source>
</evidence>
<reference evidence="2 3" key="1">
    <citation type="journal article" date="2013" name="Curr. Biol.">
        <title>The Genome of the Foraminiferan Reticulomyxa filosa.</title>
        <authorList>
            <person name="Glockner G."/>
            <person name="Hulsmann N."/>
            <person name="Schleicher M."/>
            <person name="Noegel A.A."/>
            <person name="Eichinger L."/>
            <person name="Gallinger C."/>
            <person name="Pawlowski J."/>
            <person name="Sierra R."/>
            <person name="Euteneuer U."/>
            <person name="Pillet L."/>
            <person name="Moustafa A."/>
            <person name="Platzer M."/>
            <person name="Groth M."/>
            <person name="Szafranski K."/>
            <person name="Schliwa M."/>
        </authorList>
    </citation>
    <scope>NUCLEOTIDE SEQUENCE [LARGE SCALE GENOMIC DNA]</scope>
</reference>
<comment type="caution">
    <text evidence="2">The sequence shown here is derived from an EMBL/GenBank/DDBJ whole genome shotgun (WGS) entry which is preliminary data.</text>
</comment>
<dbReference type="AlphaFoldDB" id="X6M2F2"/>
<feature type="region of interest" description="Disordered" evidence="1">
    <location>
        <begin position="439"/>
        <end position="472"/>
    </location>
</feature>
<sequence>MLNVHFNSHINEKKMQALLDVGGKMNEIRHKRDEVDPKNNNFEKSRRLSNMHMKVRNAPEKQRCPTSNNPSKKPLSTVKCDNSRATSNKNSDPAKAIANFESTFAVKKKKKDKEGRGEKSNGMRKRLNWQECHYLSDLNEMVFEESGKISGWMEVRKNDRKANNWKRWIDDIYNHYFDWCYHIQTEQLQMKCGEANVPQLKSETTNQVLFQLLQIIERVQQSHSSLLFNIQSPRGVQLPVHKWRVDKQVLLMIGWLVSIDDVFHCEFTRDQFIAVLKYLALIQNGFTQKQCCNVDLGCALICLPAVPVHGSFIQYLREMIVANKEDRLLSRQGDKRQTLVNFEQEEEEEEEEEMSSKDGSRHDSYDQSSNAKGTYLTEALSQLTNKLTKQIKKKKRIDKKKRCKRLDCFYFPHGSHSHVQIYIYIYTYIRKERKEGKTLRLHPQQLQQVQQEKEREKRKHRNERKKERQYNETSKAIIKSNSKKKAGINICSNNNNNTINNNNIDNNNNNNDNDIMKEYLEQLENKSKFEEMVPLDSPQYPDSNTLVVLRMLFDFLVTKYGDVLHGIVPQSVVIEIM</sequence>
<feature type="region of interest" description="Disordered" evidence="1">
    <location>
        <begin position="30"/>
        <end position="94"/>
    </location>
</feature>
<dbReference type="Proteomes" id="UP000023152">
    <property type="component" value="Unassembled WGS sequence"/>
</dbReference>
<keyword evidence="3" id="KW-1185">Reference proteome</keyword>
<dbReference type="EMBL" id="ASPP01025394">
    <property type="protein sequence ID" value="ETO08059.1"/>
    <property type="molecule type" value="Genomic_DNA"/>
</dbReference>
<proteinExistence type="predicted"/>
<feature type="compositionally biased region" description="Acidic residues" evidence="1">
    <location>
        <begin position="343"/>
        <end position="353"/>
    </location>
</feature>
<feature type="non-terminal residue" evidence="2">
    <location>
        <position position="577"/>
    </location>
</feature>